<dbReference type="OrthoDB" id="543156at2759"/>
<evidence type="ECO:0000313" key="1">
    <source>
        <dbReference type="EMBL" id="PVI06404.1"/>
    </source>
</evidence>
<sequence length="257" mass="28450">MAHPKVMILMADYGHDPTETSIPWKQFKEADFSVSFATEQGARAACDSRMLEGMTGMFLGAAHPAKTAYKALETSTEFQSPLSWTDPSFTLLPYDLVFLPGGHDKAVRQVIDSARVHELLAEYFPLTRAASSDKKCVAAVCHGVQVLSKAKYADTGKSVLHDVTTTALTSFMEQSIYQATRLFLGDYYKTYGAGTPSVEEYVRRELDDPDTQFKSSMSFAPFVVKDDKYNYISARFPGDVEEFGKAVVEAVERVLSS</sequence>
<proteinExistence type="predicted"/>
<dbReference type="EMBL" id="KZ805309">
    <property type="protein sequence ID" value="PVI06404.1"/>
    <property type="molecule type" value="Genomic_DNA"/>
</dbReference>
<dbReference type="Gene3D" id="3.40.50.880">
    <property type="match status" value="1"/>
</dbReference>
<dbReference type="PANTHER" id="PTHR43068:SF1">
    <property type="entry name" value="SLR1854 PROTEIN"/>
    <property type="match status" value="1"/>
</dbReference>
<dbReference type="AlphaFoldDB" id="A0A2V1E9T3"/>
<gene>
    <name evidence="1" type="ORF">DM02DRAFT_582846</name>
</gene>
<protein>
    <submittedName>
        <fullName evidence="1">Class I glutamine amidotransferase-like protein</fullName>
    </submittedName>
</protein>
<dbReference type="Pfam" id="PF17124">
    <property type="entry name" value="ThiJ_like"/>
    <property type="match status" value="1"/>
</dbReference>
<keyword evidence="2" id="KW-1185">Reference proteome</keyword>
<organism evidence="1 2">
    <name type="scientific">Periconia macrospinosa</name>
    <dbReference type="NCBI Taxonomy" id="97972"/>
    <lineage>
        <taxon>Eukaryota</taxon>
        <taxon>Fungi</taxon>
        <taxon>Dikarya</taxon>
        <taxon>Ascomycota</taxon>
        <taxon>Pezizomycotina</taxon>
        <taxon>Dothideomycetes</taxon>
        <taxon>Pleosporomycetidae</taxon>
        <taxon>Pleosporales</taxon>
        <taxon>Massarineae</taxon>
        <taxon>Periconiaceae</taxon>
        <taxon>Periconia</taxon>
    </lineage>
</organism>
<dbReference type="SUPFAM" id="SSF52317">
    <property type="entry name" value="Class I glutamine amidotransferase-like"/>
    <property type="match status" value="1"/>
</dbReference>
<dbReference type="InterPro" id="IPR029062">
    <property type="entry name" value="Class_I_gatase-like"/>
</dbReference>
<keyword evidence="1" id="KW-0808">Transferase</keyword>
<dbReference type="InterPro" id="IPR032633">
    <property type="entry name" value="ThiJ-like"/>
</dbReference>
<dbReference type="Proteomes" id="UP000244855">
    <property type="component" value="Unassembled WGS sequence"/>
</dbReference>
<reference evidence="1 2" key="1">
    <citation type="journal article" date="2018" name="Sci. Rep.">
        <title>Comparative genomics provides insights into the lifestyle and reveals functional heterogeneity of dark septate endophytic fungi.</title>
        <authorList>
            <person name="Knapp D.G."/>
            <person name="Nemeth J.B."/>
            <person name="Barry K."/>
            <person name="Hainaut M."/>
            <person name="Henrissat B."/>
            <person name="Johnson J."/>
            <person name="Kuo A."/>
            <person name="Lim J.H.P."/>
            <person name="Lipzen A."/>
            <person name="Nolan M."/>
            <person name="Ohm R.A."/>
            <person name="Tamas L."/>
            <person name="Grigoriev I.V."/>
            <person name="Spatafora J.W."/>
            <person name="Nagy L.G."/>
            <person name="Kovacs G.M."/>
        </authorList>
    </citation>
    <scope>NUCLEOTIDE SEQUENCE [LARGE SCALE GENOMIC DNA]</scope>
    <source>
        <strain evidence="1 2">DSE2036</strain>
    </source>
</reference>
<dbReference type="GO" id="GO:0016740">
    <property type="term" value="F:transferase activity"/>
    <property type="evidence" value="ECO:0007669"/>
    <property type="project" value="UniProtKB-KW"/>
</dbReference>
<evidence type="ECO:0000313" key="2">
    <source>
        <dbReference type="Proteomes" id="UP000244855"/>
    </source>
</evidence>
<name>A0A2V1E9T3_9PLEO</name>
<keyword evidence="1" id="KW-0315">Glutamine amidotransferase</keyword>
<dbReference type="PANTHER" id="PTHR43068">
    <property type="entry name" value="SLR1854 PROTEIN"/>
    <property type="match status" value="1"/>
</dbReference>
<dbReference type="STRING" id="97972.A0A2V1E9T3"/>
<accession>A0A2V1E9T3</accession>